<dbReference type="Pfam" id="PF01144">
    <property type="entry name" value="CoA_trans"/>
    <property type="match status" value="1"/>
</dbReference>
<comment type="caution">
    <text evidence="2">The sequence shown here is derived from an EMBL/GenBank/DDBJ whole genome shotgun (WGS) entry which is preliminary data.</text>
</comment>
<keyword evidence="1 2" id="KW-0808">Transferase</keyword>
<proteinExistence type="predicted"/>
<evidence type="ECO:0000256" key="1">
    <source>
        <dbReference type="ARBA" id="ARBA00022679"/>
    </source>
</evidence>
<dbReference type="Gene3D" id="3.40.1080.10">
    <property type="entry name" value="Glutaconate Coenzyme A-transferase"/>
    <property type="match status" value="1"/>
</dbReference>
<dbReference type="NCBIfam" id="TIGR02429">
    <property type="entry name" value="pcaI_scoA_fam"/>
    <property type="match status" value="1"/>
</dbReference>
<dbReference type="PANTHER" id="PTHR13707:SF60">
    <property type="entry name" value="ACETATE COA-TRANSFERASE SUBUNIT ALPHA"/>
    <property type="match status" value="1"/>
</dbReference>
<organism evidence="2 3">
    <name type="scientific">Alginatibacterium sediminis</name>
    <dbReference type="NCBI Taxonomy" id="2164068"/>
    <lineage>
        <taxon>Bacteria</taxon>
        <taxon>Pseudomonadati</taxon>
        <taxon>Pseudomonadota</taxon>
        <taxon>Gammaproteobacteria</taxon>
        <taxon>Alteromonadales</taxon>
        <taxon>Alteromonadaceae</taxon>
        <taxon>Alginatibacterium</taxon>
    </lineage>
</organism>
<evidence type="ECO:0000313" key="3">
    <source>
        <dbReference type="Proteomes" id="UP000286482"/>
    </source>
</evidence>
<dbReference type="Proteomes" id="UP000286482">
    <property type="component" value="Unassembled WGS sequence"/>
</dbReference>
<dbReference type="EMBL" id="RAQO01000004">
    <property type="protein sequence ID" value="RKF20245.1"/>
    <property type="molecule type" value="Genomic_DNA"/>
</dbReference>
<dbReference type="InterPro" id="IPR012792">
    <property type="entry name" value="3-oxoacid_CoA-transf_A"/>
</dbReference>
<name>A0A420EHS1_9ALTE</name>
<dbReference type="InterPro" id="IPR037171">
    <property type="entry name" value="NagB/RpiA_transferase-like"/>
</dbReference>
<sequence length="222" mass="23948">MKGILDKQQVADLFIDQHSVMVGGFMANGAPELLIDILLDSKLRDLHLISTDTAMPDKGSGRLITAKRIKRLTASHIGLNPNTGKQMFAEELDVELVPQGSLAERIRCGGAGLGGVLTPTGLGTLAAENKRVIEVEGQQFLLELPLRADIALIKASKADERGNLFYAKTTRNFNPLMATAATLVIAQVDEIVAKGQLEAESIATPGIFVDYLYCPAHQNQKE</sequence>
<dbReference type="GO" id="GO:0008410">
    <property type="term" value="F:CoA-transferase activity"/>
    <property type="evidence" value="ECO:0007669"/>
    <property type="project" value="InterPro"/>
</dbReference>
<dbReference type="InterPro" id="IPR004165">
    <property type="entry name" value="CoA_trans_fam_I"/>
</dbReference>
<dbReference type="AlphaFoldDB" id="A0A420EHS1"/>
<dbReference type="SMART" id="SM00882">
    <property type="entry name" value="CoA_trans"/>
    <property type="match status" value="1"/>
</dbReference>
<dbReference type="OrthoDB" id="9777193at2"/>
<reference evidence="2 3" key="1">
    <citation type="submission" date="2018-09" db="EMBL/GenBank/DDBJ databases">
        <authorList>
            <person name="Wang Z."/>
        </authorList>
    </citation>
    <scope>NUCLEOTIDE SEQUENCE [LARGE SCALE GENOMIC DNA]</scope>
    <source>
        <strain evidence="2 3">ALS 81</strain>
    </source>
</reference>
<gene>
    <name evidence="2" type="ORF">DBZ36_07320</name>
</gene>
<accession>A0A420EHS1</accession>
<protein>
    <submittedName>
        <fullName evidence="2">3-oxoacid CoA-transferase subunit A</fullName>
    </submittedName>
</protein>
<keyword evidence="3" id="KW-1185">Reference proteome</keyword>
<evidence type="ECO:0000313" key="2">
    <source>
        <dbReference type="EMBL" id="RKF20245.1"/>
    </source>
</evidence>
<dbReference type="PANTHER" id="PTHR13707">
    <property type="entry name" value="KETOACID-COENZYME A TRANSFERASE"/>
    <property type="match status" value="1"/>
</dbReference>
<dbReference type="RefSeq" id="WP_120354250.1">
    <property type="nucleotide sequence ID" value="NZ_RAQO01000004.1"/>
</dbReference>
<dbReference type="SUPFAM" id="SSF100950">
    <property type="entry name" value="NagB/RpiA/CoA transferase-like"/>
    <property type="match status" value="1"/>
</dbReference>